<feature type="domain" description="Fork-head" evidence="4">
    <location>
        <begin position="184"/>
        <end position="274"/>
    </location>
</feature>
<gene>
    <name evidence="5" type="ORF">CVT25_002433</name>
</gene>
<keyword evidence="6" id="KW-1185">Reference proteome</keyword>
<name>A0A409WK21_PSICY</name>
<organism evidence="5 6">
    <name type="scientific">Psilocybe cyanescens</name>
    <dbReference type="NCBI Taxonomy" id="93625"/>
    <lineage>
        <taxon>Eukaryota</taxon>
        <taxon>Fungi</taxon>
        <taxon>Dikarya</taxon>
        <taxon>Basidiomycota</taxon>
        <taxon>Agaricomycotina</taxon>
        <taxon>Agaricomycetes</taxon>
        <taxon>Agaricomycetidae</taxon>
        <taxon>Agaricales</taxon>
        <taxon>Agaricineae</taxon>
        <taxon>Strophariaceae</taxon>
        <taxon>Psilocybe</taxon>
    </lineage>
</organism>
<dbReference type="STRING" id="93625.A0A409WK21"/>
<dbReference type="SMART" id="SM00339">
    <property type="entry name" value="FH"/>
    <property type="match status" value="1"/>
</dbReference>
<dbReference type="InterPro" id="IPR036390">
    <property type="entry name" value="WH_DNA-bd_sf"/>
</dbReference>
<accession>A0A409WK21</accession>
<dbReference type="GO" id="GO:0005634">
    <property type="term" value="C:nucleus"/>
    <property type="evidence" value="ECO:0007669"/>
    <property type="project" value="UniProtKB-SubCell"/>
</dbReference>
<dbReference type="InterPro" id="IPR001766">
    <property type="entry name" value="Fork_head_dom"/>
</dbReference>
<comment type="caution">
    <text evidence="5">The sequence shown here is derived from an EMBL/GenBank/DDBJ whole genome shotgun (WGS) entry which is preliminary data.</text>
</comment>
<feature type="compositionally biased region" description="Polar residues" evidence="3">
    <location>
        <begin position="306"/>
        <end position="315"/>
    </location>
</feature>
<feature type="compositionally biased region" description="Polar residues" evidence="3">
    <location>
        <begin position="37"/>
        <end position="53"/>
    </location>
</feature>
<evidence type="ECO:0000256" key="2">
    <source>
        <dbReference type="PROSITE-ProRule" id="PRU00089"/>
    </source>
</evidence>
<evidence type="ECO:0000256" key="1">
    <source>
        <dbReference type="ARBA" id="ARBA00023125"/>
    </source>
</evidence>
<dbReference type="SUPFAM" id="SSF46785">
    <property type="entry name" value="Winged helix' DNA-binding domain"/>
    <property type="match status" value="1"/>
</dbReference>
<dbReference type="AlphaFoldDB" id="A0A409WK21"/>
<dbReference type="PROSITE" id="PS50039">
    <property type="entry name" value="FORK_HEAD_3"/>
    <property type="match status" value="1"/>
</dbReference>
<dbReference type="EMBL" id="NHYD01003403">
    <property type="protein sequence ID" value="PPQ78865.1"/>
    <property type="molecule type" value="Genomic_DNA"/>
</dbReference>
<feature type="compositionally biased region" description="Basic and acidic residues" evidence="3">
    <location>
        <begin position="408"/>
        <end position="422"/>
    </location>
</feature>
<dbReference type="InParanoid" id="A0A409WK21"/>
<feature type="region of interest" description="Disordered" evidence="3">
    <location>
        <begin position="392"/>
        <end position="422"/>
    </location>
</feature>
<evidence type="ECO:0000259" key="4">
    <source>
        <dbReference type="PROSITE" id="PS50039"/>
    </source>
</evidence>
<feature type="compositionally biased region" description="Polar residues" evidence="3">
    <location>
        <begin position="100"/>
        <end position="109"/>
    </location>
</feature>
<dbReference type="OrthoDB" id="5954824at2759"/>
<feature type="region of interest" description="Disordered" evidence="3">
    <location>
        <begin position="32"/>
        <end position="53"/>
    </location>
</feature>
<proteinExistence type="predicted"/>
<evidence type="ECO:0000256" key="3">
    <source>
        <dbReference type="SAM" id="MobiDB-lite"/>
    </source>
</evidence>
<feature type="compositionally biased region" description="Polar residues" evidence="3">
    <location>
        <begin position="70"/>
        <end position="85"/>
    </location>
</feature>
<comment type="subcellular location">
    <subcellularLocation>
        <location evidence="2">Nucleus</location>
    </subcellularLocation>
</comment>
<evidence type="ECO:0000313" key="5">
    <source>
        <dbReference type="EMBL" id="PPQ78865.1"/>
    </source>
</evidence>
<protein>
    <recommendedName>
        <fullName evidence="4">Fork-head domain-containing protein</fullName>
    </recommendedName>
</protein>
<dbReference type="Gene3D" id="1.10.10.10">
    <property type="entry name" value="Winged helix-like DNA-binding domain superfamily/Winged helix DNA-binding domain"/>
    <property type="match status" value="1"/>
</dbReference>
<dbReference type="GO" id="GO:0003700">
    <property type="term" value="F:DNA-binding transcription factor activity"/>
    <property type="evidence" value="ECO:0007669"/>
    <property type="project" value="InterPro"/>
</dbReference>
<keyword evidence="1 2" id="KW-0238">DNA-binding</keyword>
<feature type="region of interest" description="Disordered" evidence="3">
    <location>
        <begin position="66"/>
        <end position="110"/>
    </location>
</feature>
<feature type="region of interest" description="Disordered" evidence="3">
    <location>
        <begin position="282"/>
        <end position="315"/>
    </location>
</feature>
<feature type="DNA-binding region" description="Fork-head" evidence="2">
    <location>
        <begin position="184"/>
        <end position="274"/>
    </location>
</feature>
<evidence type="ECO:0000313" key="6">
    <source>
        <dbReference type="Proteomes" id="UP000283269"/>
    </source>
</evidence>
<sequence>MFRTQLTNNVHIPYGGQSSHGTPLTFPVILPPIQDSYGGQSSHGSPSTSPEHNDWISQVINQDYFKDSSDGSVQHSATLSTNPCTPSYPPTERQLMHSDASATRCSQTSRQRELVGGVEREAAAAHSIFEPADSMHDTLPSHSETERYLRRSLGIPPHKPVHLKSWPGVHPFCGTRLLTLEQAIQLAIWSSPEKRLKIQQIYDALQDRYPILRMDPDKRWMVFNWARYMRFVSVLINIKQRSIRHKLSHMHMFRQPYRHWSYPRRGKGDYWLIDISKGTGNKAAAKKKSTKTDSSVSSDSGHEYSSPESGSSITLSPVPHSYIKLAAEDSGQYSGNTCVPTSVRHDGRYQYGGKTSTMGGYLMINITQNQKPIFNRSPPVLITHDVERELKVTATKRRRSSSETSYDDAAHNPDGSKKPRQD</sequence>
<keyword evidence="2" id="KW-0539">Nucleus</keyword>
<dbReference type="InterPro" id="IPR036388">
    <property type="entry name" value="WH-like_DNA-bd_sf"/>
</dbReference>
<dbReference type="GO" id="GO:0043565">
    <property type="term" value="F:sequence-specific DNA binding"/>
    <property type="evidence" value="ECO:0007669"/>
    <property type="project" value="InterPro"/>
</dbReference>
<reference evidence="5 6" key="1">
    <citation type="journal article" date="2018" name="Evol. Lett.">
        <title>Horizontal gene cluster transfer increased hallucinogenic mushroom diversity.</title>
        <authorList>
            <person name="Reynolds H.T."/>
            <person name="Vijayakumar V."/>
            <person name="Gluck-Thaler E."/>
            <person name="Korotkin H.B."/>
            <person name="Matheny P.B."/>
            <person name="Slot J.C."/>
        </authorList>
    </citation>
    <scope>NUCLEOTIDE SEQUENCE [LARGE SCALE GENOMIC DNA]</scope>
    <source>
        <strain evidence="5 6">2631</strain>
    </source>
</reference>
<dbReference type="Proteomes" id="UP000283269">
    <property type="component" value="Unassembled WGS sequence"/>
</dbReference>